<name>A0A857A909_9ACTO</name>
<evidence type="ECO:0000259" key="1">
    <source>
        <dbReference type="Pfam" id="PF18862"/>
    </source>
</evidence>
<dbReference type="EMBL" id="CP046315">
    <property type="protein sequence ID" value="QGS10678.1"/>
    <property type="molecule type" value="Genomic_DNA"/>
</dbReference>
<organism evidence="2 3">
    <name type="scientific">Schaalia odontolytica</name>
    <dbReference type="NCBI Taxonomy" id="1660"/>
    <lineage>
        <taxon>Bacteria</taxon>
        <taxon>Bacillati</taxon>
        <taxon>Actinomycetota</taxon>
        <taxon>Actinomycetes</taxon>
        <taxon>Actinomycetales</taxon>
        <taxon>Actinomycetaceae</taxon>
        <taxon>Schaalia</taxon>
    </lineage>
</organism>
<feature type="domain" description="ApeA N-terminal" evidence="1">
    <location>
        <begin position="51"/>
        <end position="297"/>
    </location>
</feature>
<dbReference type="RefSeq" id="WP_131240496.1">
    <property type="nucleotide sequence ID" value="NZ_CP046315.1"/>
</dbReference>
<dbReference type="AlphaFoldDB" id="A0A857A909"/>
<evidence type="ECO:0000313" key="2">
    <source>
        <dbReference type="EMBL" id="QGS10678.1"/>
    </source>
</evidence>
<dbReference type="Pfam" id="PF18862">
    <property type="entry name" value="ApeA_NTD1"/>
    <property type="match status" value="1"/>
</dbReference>
<sequence length="471" mass="52982">MSDFQLEIGDSISGLLTDGVEGAPWVGATLKVDRRRGLLVEVPYLQGADDGQFEHVRHWFESRKAPTIMELLTPKGAVGLFGIVWVGYRAPFGGWKASVGKLQPSVAVLESRNGRFEDPLVIDEVYSWIDGLHGWSGLSAVSIEPSVDERNIANELTLTVKSELVLEWVQGNANMRIQSIWSEVSESDGYQRKVLIADDVSLISSFPSGPRGFEDHYREQQKVRHFMTFMYGQQLFFRRHALRDERYSFMLDGREDLIKPRIQLISCRTFADSVRDVPSRDKLNDLLANFHAVGADGMEAWCVEYEKWERFILPSVNVLGRDGVFAEDVILSTSMSMEAAGELIGECDGEECLKGRGRNLPVALCIYRCLHVLELELPGEFSGMVALSRAIANTYNAIKHSSRGSFPDGREVRIVCDLNKLIVRLLALHVAKVDLNAVIRSYVSLALDNIVAKMSWWSMSVDEDGKWRYEV</sequence>
<evidence type="ECO:0000313" key="3">
    <source>
        <dbReference type="Proteomes" id="UP000424490"/>
    </source>
</evidence>
<reference evidence="2 3" key="1">
    <citation type="submission" date="2019-11" db="EMBL/GenBank/DDBJ databases">
        <title>FDA dAtabase for Regulatory Grade micrObial Sequences (FDA-ARGOS): Supporting development and validation of Infectious Disease Dx tests.</title>
        <authorList>
            <person name="Stonesifer R."/>
            <person name="Tallon L."/>
            <person name="Sadzewicz L."/>
            <person name="Vavikolanu K."/>
            <person name="Mehta A."/>
            <person name="Aluvathingal J."/>
            <person name="Nadendla S."/>
            <person name="Myers T."/>
            <person name="Yan Y."/>
            <person name="Sichtig H."/>
        </authorList>
    </citation>
    <scope>NUCLEOTIDE SEQUENCE [LARGE SCALE GENOMIC DNA]</scope>
    <source>
        <strain evidence="2 3">FDAARGOS_732</strain>
    </source>
</reference>
<dbReference type="InterPro" id="IPR041223">
    <property type="entry name" value="ApeA_NTD"/>
</dbReference>
<protein>
    <recommendedName>
        <fullName evidence="1">ApeA N-terminal domain-containing protein</fullName>
    </recommendedName>
</protein>
<dbReference type="Proteomes" id="UP000424490">
    <property type="component" value="Chromosome"/>
</dbReference>
<proteinExistence type="predicted"/>
<gene>
    <name evidence="2" type="ORF">FOC40_04160</name>
</gene>
<accession>A0A857A909</accession>